<protein>
    <submittedName>
        <fullName evidence="6">DNA-binding response regulator KdpE</fullName>
    </submittedName>
</protein>
<gene>
    <name evidence="6" type="ORF">AVDCRST_MAG91-2782</name>
</gene>
<dbReference type="SUPFAM" id="SSF52172">
    <property type="entry name" value="CheY-like"/>
    <property type="match status" value="1"/>
</dbReference>
<dbReference type="PANTHER" id="PTHR48111">
    <property type="entry name" value="REGULATOR OF RPOS"/>
    <property type="match status" value="1"/>
</dbReference>
<dbReference type="InterPro" id="IPR039420">
    <property type="entry name" value="WalR-like"/>
</dbReference>
<dbReference type="Gene3D" id="6.10.250.690">
    <property type="match status" value="1"/>
</dbReference>
<dbReference type="GO" id="GO:0000156">
    <property type="term" value="F:phosphorelay response regulator activity"/>
    <property type="evidence" value="ECO:0007669"/>
    <property type="project" value="TreeGrafter"/>
</dbReference>
<evidence type="ECO:0000256" key="3">
    <source>
        <dbReference type="PROSITE-ProRule" id="PRU01091"/>
    </source>
</evidence>
<dbReference type="InterPro" id="IPR001789">
    <property type="entry name" value="Sig_transdc_resp-reg_receiver"/>
</dbReference>
<dbReference type="InterPro" id="IPR001867">
    <property type="entry name" value="OmpR/PhoB-type_DNA-bd"/>
</dbReference>
<dbReference type="EMBL" id="CADCVX010000491">
    <property type="protein sequence ID" value="CAA9528851.1"/>
    <property type="molecule type" value="Genomic_DNA"/>
</dbReference>
<name>A0A6J4TPG3_9SPHN</name>
<dbReference type="Gene3D" id="1.10.10.10">
    <property type="entry name" value="Winged helix-like DNA-binding domain superfamily/Winged helix DNA-binding domain"/>
    <property type="match status" value="1"/>
</dbReference>
<dbReference type="SUPFAM" id="SSF46894">
    <property type="entry name" value="C-terminal effector domain of the bipartite response regulators"/>
    <property type="match status" value="1"/>
</dbReference>
<sequence>MTTLTQKILVVDDESHIRRLLCATLTRAGYLAQEAASAQAAMTVLAAQKPDAVLLDLGLLDRDGIELVPLIKKQSDAAVLIVSAREETSEKVAALDLGADDYVTKPFDTDELLARLRGSLRRRVLMNVEAETVRAGDVEIDLVNRLVRKDGVEVHLTPKEYGFLAELAKYPGRVFTHAQLLRAVWGGVYDQHVEYVRVVVRNIRQKLEDDPANPKLVVNELGVGYRLKGGAQ</sequence>
<feature type="domain" description="OmpR/PhoB-type" evidence="5">
    <location>
        <begin position="130"/>
        <end position="229"/>
    </location>
</feature>
<feature type="modified residue" description="4-aspartylphosphate" evidence="2">
    <location>
        <position position="56"/>
    </location>
</feature>
<dbReference type="GO" id="GO:0006355">
    <property type="term" value="P:regulation of DNA-templated transcription"/>
    <property type="evidence" value="ECO:0007669"/>
    <property type="project" value="InterPro"/>
</dbReference>
<dbReference type="GO" id="GO:0000976">
    <property type="term" value="F:transcription cis-regulatory region binding"/>
    <property type="evidence" value="ECO:0007669"/>
    <property type="project" value="TreeGrafter"/>
</dbReference>
<organism evidence="6">
    <name type="scientific">uncultured Sphingomonadaceae bacterium</name>
    <dbReference type="NCBI Taxonomy" id="169976"/>
    <lineage>
        <taxon>Bacteria</taxon>
        <taxon>Pseudomonadati</taxon>
        <taxon>Pseudomonadota</taxon>
        <taxon>Alphaproteobacteria</taxon>
        <taxon>Sphingomonadales</taxon>
        <taxon>Sphingomonadaceae</taxon>
        <taxon>environmental samples</taxon>
    </lineage>
</organism>
<dbReference type="Pfam" id="PF00072">
    <property type="entry name" value="Response_reg"/>
    <property type="match status" value="1"/>
</dbReference>
<reference evidence="6" key="1">
    <citation type="submission" date="2020-02" db="EMBL/GenBank/DDBJ databases">
        <authorList>
            <person name="Meier V. D."/>
        </authorList>
    </citation>
    <scope>NUCLEOTIDE SEQUENCE</scope>
    <source>
        <strain evidence="6">AVDCRST_MAG91</strain>
    </source>
</reference>
<evidence type="ECO:0000259" key="4">
    <source>
        <dbReference type="PROSITE" id="PS50110"/>
    </source>
</evidence>
<dbReference type="GO" id="GO:0005829">
    <property type="term" value="C:cytosol"/>
    <property type="evidence" value="ECO:0007669"/>
    <property type="project" value="TreeGrafter"/>
</dbReference>
<feature type="domain" description="Response regulatory" evidence="4">
    <location>
        <begin position="7"/>
        <end position="120"/>
    </location>
</feature>
<dbReference type="InterPro" id="IPR011006">
    <property type="entry name" value="CheY-like_superfamily"/>
</dbReference>
<dbReference type="Pfam" id="PF00486">
    <property type="entry name" value="Trans_reg_C"/>
    <property type="match status" value="1"/>
</dbReference>
<dbReference type="Gene3D" id="3.40.50.2300">
    <property type="match status" value="1"/>
</dbReference>
<evidence type="ECO:0000259" key="5">
    <source>
        <dbReference type="PROSITE" id="PS51755"/>
    </source>
</evidence>
<dbReference type="AlphaFoldDB" id="A0A6J4TPG3"/>
<dbReference type="PROSITE" id="PS51755">
    <property type="entry name" value="OMPR_PHOB"/>
    <property type="match status" value="1"/>
</dbReference>
<feature type="DNA-binding region" description="OmpR/PhoB-type" evidence="3">
    <location>
        <begin position="130"/>
        <end position="229"/>
    </location>
</feature>
<keyword evidence="2" id="KW-0597">Phosphoprotein</keyword>
<evidence type="ECO:0000256" key="2">
    <source>
        <dbReference type="PROSITE-ProRule" id="PRU00169"/>
    </source>
</evidence>
<dbReference type="InterPro" id="IPR036388">
    <property type="entry name" value="WH-like_DNA-bd_sf"/>
</dbReference>
<dbReference type="PANTHER" id="PTHR48111:SF50">
    <property type="entry name" value="KDP OPERON TRANSCRIPTIONAL REGULATORY PROTEIN KDPE"/>
    <property type="match status" value="1"/>
</dbReference>
<dbReference type="SMART" id="SM00862">
    <property type="entry name" value="Trans_reg_C"/>
    <property type="match status" value="1"/>
</dbReference>
<keyword evidence="1 3" id="KW-0238">DNA-binding</keyword>
<dbReference type="GO" id="GO:0032993">
    <property type="term" value="C:protein-DNA complex"/>
    <property type="evidence" value="ECO:0007669"/>
    <property type="project" value="TreeGrafter"/>
</dbReference>
<evidence type="ECO:0000256" key="1">
    <source>
        <dbReference type="ARBA" id="ARBA00023125"/>
    </source>
</evidence>
<dbReference type="SMART" id="SM00448">
    <property type="entry name" value="REC"/>
    <property type="match status" value="1"/>
</dbReference>
<accession>A0A6J4TPG3</accession>
<proteinExistence type="predicted"/>
<dbReference type="CDD" id="cd00383">
    <property type="entry name" value="trans_reg_C"/>
    <property type="match status" value="1"/>
</dbReference>
<dbReference type="PROSITE" id="PS50110">
    <property type="entry name" value="RESPONSE_REGULATORY"/>
    <property type="match status" value="1"/>
</dbReference>
<evidence type="ECO:0000313" key="6">
    <source>
        <dbReference type="EMBL" id="CAA9528851.1"/>
    </source>
</evidence>
<dbReference type="InterPro" id="IPR016032">
    <property type="entry name" value="Sig_transdc_resp-reg_C-effctor"/>
</dbReference>